<gene>
    <name evidence="3" type="ORF">F8377_06770</name>
</gene>
<protein>
    <submittedName>
        <fullName evidence="3">DegV family EDD domain-containing protein</fullName>
    </submittedName>
</protein>
<dbReference type="PROSITE" id="PS51482">
    <property type="entry name" value="DEGV"/>
    <property type="match status" value="1"/>
</dbReference>
<evidence type="ECO:0000256" key="1">
    <source>
        <dbReference type="ARBA" id="ARBA00023121"/>
    </source>
</evidence>
<accession>A0ABQ6VDW3</accession>
<dbReference type="NCBIfam" id="TIGR00762">
    <property type="entry name" value="DegV"/>
    <property type="match status" value="1"/>
</dbReference>
<sequence length="359" mass="38295">MTVYVVTDTSSCLPATMAEDAEITVLPLHLSGEGADATTAGLGQLELTAAYARLLERGGDDGVVALHLSKELSATWSNAETAAAIFEEKVQVIDSQSAGMVLGYAAVAAALKAREGASLEEVAQTARDVIDHASLWLYVPRVEALRKGGRLSTGQSLLTTTLATRPVFQLEEGKLSVASKARTQSKALDRIIDLLQEKILPGALEAVRAATARAKDEHHDEVKARHRTKTKAMLDIVNPKKSDADQENPDTAWNPAEALKERTAAARLEALNLLDAPRSARIAIHTEEATEVAVELKERIDAMVEEMTQANSQLEVVVDVVTIPPVLSTHTGPGAVAIALVLDARTPSVVMQPEAVDEL</sequence>
<dbReference type="EMBL" id="WBZJ01000002">
    <property type="protein sequence ID" value="KAB3520933.1"/>
    <property type="molecule type" value="Genomic_DNA"/>
</dbReference>
<dbReference type="PANTHER" id="PTHR33434:SF2">
    <property type="entry name" value="FATTY ACID-BINDING PROTEIN TM_1468"/>
    <property type="match status" value="1"/>
</dbReference>
<dbReference type="SUPFAM" id="SSF82549">
    <property type="entry name" value="DAK1/DegV-like"/>
    <property type="match status" value="1"/>
</dbReference>
<dbReference type="InterPro" id="IPR003797">
    <property type="entry name" value="DegV"/>
</dbReference>
<feature type="coiled-coil region" evidence="2">
    <location>
        <begin position="286"/>
        <end position="313"/>
    </location>
</feature>
<keyword evidence="2" id="KW-0175">Coiled coil</keyword>
<dbReference type="InterPro" id="IPR050270">
    <property type="entry name" value="DegV_domain_contain"/>
</dbReference>
<name>A0ABQ6VDW3_9CORY</name>
<evidence type="ECO:0000313" key="3">
    <source>
        <dbReference type="EMBL" id="KAB3520933.1"/>
    </source>
</evidence>
<organism evidence="3 4">
    <name type="scientific">Corynebacterium zhongnanshanii</name>
    <dbReference type="NCBI Taxonomy" id="2768834"/>
    <lineage>
        <taxon>Bacteria</taxon>
        <taxon>Bacillati</taxon>
        <taxon>Actinomycetota</taxon>
        <taxon>Actinomycetes</taxon>
        <taxon>Mycobacteriales</taxon>
        <taxon>Corynebacteriaceae</taxon>
        <taxon>Corynebacterium</taxon>
    </lineage>
</organism>
<dbReference type="Gene3D" id="3.40.50.10440">
    <property type="entry name" value="Dihydroxyacetone kinase, domain 1"/>
    <property type="match status" value="1"/>
</dbReference>
<dbReference type="Pfam" id="PF02645">
    <property type="entry name" value="DegV"/>
    <property type="match status" value="1"/>
</dbReference>
<dbReference type="Gene3D" id="3.30.1180.10">
    <property type="match status" value="1"/>
</dbReference>
<comment type="caution">
    <text evidence="3">The sequence shown here is derived from an EMBL/GenBank/DDBJ whole genome shotgun (WGS) entry which is preliminary data.</text>
</comment>
<dbReference type="PANTHER" id="PTHR33434">
    <property type="entry name" value="DEGV DOMAIN-CONTAINING PROTEIN DR_1986-RELATED"/>
    <property type="match status" value="1"/>
</dbReference>
<dbReference type="RefSeq" id="WP_151844463.1">
    <property type="nucleotide sequence ID" value="NZ_WBZJ01000002.1"/>
</dbReference>
<evidence type="ECO:0000256" key="2">
    <source>
        <dbReference type="SAM" id="Coils"/>
    </source>
</evidence>
<dbReference type="Proteomes" id="UP000436181">
    <property type="component" value="Unassembled WGS sequence"/>
</dbReference>
<keyword evidence="1" id="KW-0446">Lipid-binding</keyword>
<keyword evidence="4" id="KW-1185">Reference proteome</keyword>
<evidence type="ECO:0000313" key="4">
    <source>
        <dbReference type="Proteomes" id="UP000436181"/>
    </source>
</evidence>
<proteinExistence type="predicted"/>
<reference evidence="3 4" key="1">
    <citation type="submission" date="2019-10" db="EMBL/GenBank/DDBJ databases">
        <title>Corynebacterium sp novel species isolated from the respiratory tract of Marmot.</title>
        <authorList>
            <person name="Zhang G."/>
        </authorList>
    </citation>
    <scope>NUCLEOTIDE SEQUENCE [LARGE SCALE GENOMIC DNA]</scope>
    <source>
        <strain evidence="3 4">336</strain>
    </source>
</reference>
<dbReference type="InterPro" id="IPR043168">
    <property type="entry name" value="DegV_C"/>
</dbReference>